<evidence type="ECO:0000313" key="2">
    <source>
        <dbReference type="Proteomes" id="UP000789595"/>
    </source>
</evidence>
<organism evidence="1 2">
    <name type="scientific">Pelagomonas calceolata</name>
    <dbReference type="NCBI Taxonomy" id="35677"/>
    <lineage>
        <taxon>Eukaryota</taxon>
        <taxon>Sar</taxon>
        <taxon>Stramenopiles</taxon>
        <taxon>Ochrophyta</taxon>
        <taxon>Pelagophyceae</taxon>
        <taxon>Pelagomonadales</taxon>
        <taxon>Pelagomonadaceae</taxon>
        <taxon>Pelagomonas</taxon>
    </lineage>
</organism>
<proteinExistence type="predicted"/>
<dbReference type="Proteomes" id="UP000789595">
    <property type="component" value="Unassembled WGS sequence"/>
</dbReference>
<gene>
    <name evidence="1" type="ORF">PECAL_6P06680</name>
</gene>
<comment type="caution">
    <text evidence="1">The sequence shown here is derived from an EMBL/GenBank/DDBJ whole genome shotgun (WGS) entry which is preliminary data.</text>
</comment>
<keyword evidence="2" id="KW-1185">Reference proteome</keyword>
<dbReference type="OrthoDB" id="10426082at2759"/>
<protein>
    <submittedName>
        <fullName evidence="1">Uncharacterized protein</fullName>
    </submittedName>
</protein>
<reference evidence="1" key="1">
    <citation type="submission" date="2021-11" db="EMBL/GenBank/DDBJ databases">
        <authorList>
            <consortium name="Genoscope - CEA"/>
            <person name="William W."/>
        </authorList>
    </citation>
    <scope>NUCLEOTIDE SEQUENCE</scope>
</reference>
<dbReference type="AlphaFoldDB" id="A0A8J2SZP9"/>
<name>A0A8J2SZP9_9STRA</name>
<accession>A0A8J2SZP9</accession>
<sequence>MRAMRLLPLAYLTTGQAFTNGTCLEHLSDSISCRWNDAVEAWDVPKRNGLGRVAVVYYQPPTLKQPDLGLARALETWTRATKRQVLMLNVASLEKARPAHPGELCHFLQRRVDHLIVKSNWDYVVDVFVRRHLWEDDGSACALTRSLQIAGSYPPPTGVALSRFYDVLYPETNWYLDAFLREKHPRLVQAFGINADGAREACTPTEETWDYLFVGAFGDHLGFKRPEALAQLNGRRLAIGKIRDNGGSISDIAQRAIDKLQASGVEVREAVSWIDMMALVASSKNVLVPDDWRGGGERAVLEARACGVTVLVAEDNPKLQSLREGPLYTTLFYAGQLELGLLKVEAALLRHRAGDTCGVAAVRGDGDGCALADEFHARLPAEVLRAPLETHLRGGEL</sequence>
<evidence type="ECO:0000313" key="1">
    <source>
        <dbReference type="EMBL" id="CAH0379067.1"/>
    </source>
</evidence>
<dbReference type="EMBL" id="CAKKNE010000006">
    <property type="protein sequence ID" value="CAH0379067.1"/>
    <property type="molecule type" value="Genomic_DNA"/>
</dbReference>